<proteinExistence type="predicted"/>
<feature type="region of interest" description="Disordered" evidence="1">
    <location>
        <begin position="1"/>
        <end position="42"/>
    </location>
</feature>
<name>A0A6J4P7S2_9ACTN</name>
<protein>
    <submittedName>
        <fullName evidence="2">Acetolactate synthase large subunit</fullName>
        <ecNumber evidence="2">2.2.1.6</ecNumber>
    </submittedName>
</protein>
<organism evidence="2">
    <name type="scientific">uncultured Rubrobacteraceae bacterium</name>
    <dbReference type="NCBI Taxonomy" id="349277"/>
    <lineage>
        <taxon>Bacteria</taxon>
        <taxon>Bacillati</taxon>
        <taxon>Actinomycetota</taxon>
        <taxon>Rubrobacteria</taxon>
        <taxon>Rubrobacterales</taxon>
        <taxon>Rubrobacteraceae</taxon>
        <taxon>environmental samples</taxon>
    </lineage>
</organism>
<accession>A0A6J4P7S2</accession>
<dbReference type="EC" id="2.2.1.6" evidence="2"/>
<feature type="compositionally biased region" description="Basic residues" evidence="1">
    <location>
        <begin position="1"/>
        <end position="11"/>
    </location>
</feature>
<evidence type="ECO:0000256" key="1">
    <source>
        <dbReference type="SAM" id="MobiDB-lite"/>
    </source>
</evidence>
<feature type="compositionally biased region" description="Basic and acidic residues" evidence="1">
    <location>
        <begin position="18"/>
        <end position="42"/>
    </location>
</feature>
<evidence type="ECO:0000313" key="2">
    <source>
        <dbReference type="EMBL" id="CAA9408286.1"/>
    </source>
</evidence>
<feature type="non-terminal residue" evidence="2">
    <location>
        <position position="42"/>
    </location>
</feature>
<sequence>AVGARARRLHHPGLPNRPRGERLPHDPIRHVRQRDDRGRRCL</sequence>
<reference evidence="2" key="1">
    <citation type="submission" date="2020-02" db="EMBL/GenBank/DDBJ databases">
        <authorList>
            <person name="Meier V. D."/>
        </authorList>
    </citation>
    <scope>NUCLEOTIDE SEQUENCE</scope>
    <source>
        <strain evidence="2">AVDCRST_MAG82</strain>
    </source>
</reference>
<gene>
    <name evidence="2" type="ORF">AVDCRST_MAG82-625</name>
</gene>
<dbReference type="EMBL" id="CADCVA010000084">
    <property type="protein sequence ID" value="CAA9408286.1"/>
    <property type="molecule type" value="Genomic_DNA"/>
</dbReference>
<feature type="non-terminal residue" evidence="2">
    <location>
        <position position="1"/>
    </location>
</feature>
<keyword evidence="2" id="KW-0808">Transferase</keyword>
<dbReference type="GO" id="GO:0003984">
    <property type="term" value="F:acetolactate synthase activity"/>
    <property type="evidence" value="ECO:0007669"/>
    <property type="project" value="UniProtKB-EC"/>
</dbReference>
<dbReference type="AlphaFoldDB" id="A0A6J4P7S2"/>